<dbReference type="InterPro" id="IPR013784">
    <property type="entry name" value="Carb-bd-like_fold"/>
</dbReference>
<dbReference type="SUPFAM" id="SSF49452">
    <property type="entry name" value="Starch-binding domain-like"/>
    <property type="match status" value="1"/>
</dbReference>
<keyword evidence="7" id="KW-1185">Reference proteome</keyword>
<dbReference type="SUPFAM" id="SSF49299">
    <property type="entry name" value="PKD domain"/>
    <property type="match status" value="1"/>
</dbReference>
<evidence type="ECO:0000313" key="7">
    <source>
        <dbReference type="Proteomes" id="UP001500620"/>
    </source>
</evidence>
<evidence type="ECO:0000256" key="2">
    <source>
        <dbReference type="ARBA" id="ARBA00012595"/>
    </source>
</evidence>
<name>A0ABP8D615_9ACTN</name>
<dbReference type="Gene3D" id="2.120.10.30">
    <property type="entry name" value="TolB, C-terminal domain"/>
    <property type="match status" value="1"/>
</dbReference>
<protein>
    <recommendedName>
        <fullName evidence="2">alpha-amylase</fullName>
        <ecNumber evidence="2">3.2.1.1</ecNumber>
    </recommendedName>
    <alternativeName>
        <fullName evidence="3">1,4-alpha-D-glucan glucanohydrolase</fullName>
    </alternativeName>
</protein>
<evidence type="ECO:0000259" key="5">
    <source>
        <dbReference type="PROSITE" id="PS50093"/>
    </source>
</evidence>
<dbReference type="InterPro" id="IPR011042">
    <property type="entry name" value="6-blade_b-propeller_TolB-like"/>
</dbReference>
<dbReference type="SUPFAM" id="SSF50952">
    <property type="entry name" value="Soluble quinoprotein glucose dehydrogenase"/>
    <property type="match status" value="1"/>
</dbReference>
<dbReference type="Pfam" id="PF18911">
    <property type="entry name" value="PKD_4"/>
    <property type="match status" value="1"/>
</dbReference>
<dbReference type="EC" id="3.2.1.1" evidence="2"/>
<dbReference type="InterPro" id="IPR012938">
    <property type="entry name" value="Glc/Sorbosone_DH"/>
</dbReference>
<dbReference type="PANTHER" id="PTHR19328:SF13">
    <property type="entry name" value="HIPL1 PROTEIN"/>
    <property type="match status" value="1"/>
</dbReference>
<dbReference type="PROSITE" id="PS50093">
    <property type="entry name" value="PKD"/>
    <property type="match status" value="1"/>
</dbReference>
<evidence type="ECO:0000256" key="1">
    <source>
        <dbReference type="ARBA" id="ARBA00000548"/>
    </source>
</evidence>
<dbReference type="InterPro" id="IPR011041">
    <property type="entry name" value="Quinoprot_gluc/sorb_DH_b-prop"/>
</dbReference>
<evidence type="ECO:0000256" key="4">
    <source>
        <dbReference type="SAM" id="SignalP"/>
    </source>
</evidence>
<dbReference type="InterPro" id="IPR000601">
    <property type="entry name" value="PKD_dom"/>
</dbReference>
<dbReference type="Gene3D" id="2.60.40.1120">
    <property type="entry name" value="Carboxypeptidase-like, regulatory domain"/>
    <property type="match status" value="1"/>
</dbReference>
<dbReference type="EMBL" id="BAABAT010000005">
    <property type="protein sequence ID" value="GAA4248198.1"/>
    <property type="molecule type" value="Genomic_DNA"/>
</dbReference>
<feature type="chain" id="PRO_5045275149" description="alpha-amylase" evidence="4">
    <location>
        <begin position="22"/>
        <end position="1231"/>
    </location>
</feature>
<keyword evidence="4" id="KW-0732">Signal</keyword>
<gene>
    <name evidence="6" type="ORF">GCM10022255_027210</name>
</gene>
<dbReference type="InterPro" id="IPR022409">
    <property type="entry name" value="PKD/Chitinase_dom"/>
</dbReference>
<comment type="caution">
    <text evidence="6">The sequence shown here is derived from an EMBL/GenBank/DDBJ whole genome shotgun (WGS) entry which is preliminary data.</text>
</comment>
<dbReference type="Proteomes" id="UP001500620">
    <property type="component" value="Unassembled WGS sequence"/>
</dbReference>
<dbReference type="InterPro" id="IPR035986">
    <property type="entry name" value="PKD_dom_sf"/>
</dbReference>
<dbReference type="CDD" id="cd00146">
    <property type="entry name" value="PKD"/>
    <property type="match status" value="1"/>
</dbReference>
<feature type="domain" description="PKD" evidence="5">
    <location>
        <begin position="476"/>
        <end position="562"/>
    </location>
</feature>
<sequence>MVASLVAAVITPIAGSDAATAALPTGFQEQVVFSGLTQPTNIEFSPDGRIFVAEKGGKIKVFDSLADPTPDVFADLSVAVHNQWDRGLLGLALAPNFPTDPSVYVLYTYDAPPGRTAPVYNDVCADANGGACVVSARLSKLTASGNFMTGKEQVLITDWCQQFPSHSIGDLKFGADGALYVSGGDGASFSAVDYGQFGSPKNPCADPPNDAMTPPTAEGGALRAQDLRTAGDPVGLNGSILRLNPATGAAMTGNPLSAAPDANTQPEVATGLRKPAMGGNAQRVVAEGLRNPFRMTIRPGTNEVWAGDVGWDAWEEIDRVVSPTAALTNFGWPCYEGNGPNSGYDSANLSICESLYAGSGQSAPYYTYSHSAKVVANESCPSGGSSVSGLAFAPTSGGSYPSAYNGALFFADYSRNCIWAMMPGTNGLPDPANIQTFDGGASGPVDLAMGPGGELYYASLNGTVRRIRYYPANQPPVAAFTATPTSGSAPLAVSFNGSISADADPADQGLLQYAWDFTNDGTTDATTPTANFTYTAAGTYTAKLTVTDTAGATGTKTTTITVGNDAPTAIIDAPAATATWAVGNTINFTGHATDPQQGNLPASALSWQVILHHCITPDNCHEHPMNTFNGVAGGSIIAPDHDYPSYVEFRLTATDSGGLTSTASVSVQPKTVNLAFNSSPAGLQLTVGSTTKTTPFTLTVIQGSTNSVSAPTPQTQGSTRYSFSAWSDGGAQTHVITAPATATTYTATYSGSAPTSVDSFGYTGTAVARTWIPADQTVLSLTGDDNYQQVALPFPVTFYGQRYTSAWADTNGVLSFVQPGGAAWSHGAIPSVGAGGKANGAVYPMWSDLNVDASASVRTAVTGTAPNRQFIVEWRNVRFFDNASARVSFETVLSENSDIAVAWNNLDALAIERGATSTVGIENAAGTVALQYSLNQPNLRSGNGVLFHPPSAPPPTANSLTGKVTVTGSGANLTGARVALTPGGATATTAADGTYRIDGLTAGTYTVAATAPSGQTASGSATVGSGGATLNLSIALTDSFGYTATPGARAWIPADQTVLPLTGDDNYRQVTLPFPVKFYGTTYTSVWVDTNGVASFVQPSGSSWNHTAIPSAAASGKANGAVYPFWEDLNVDASASVRTALTGTAPNRQFVIEWRNVQFFEAASARASFEIVFSENGDIAVAWADIDGTAFEQGGAATVGIENQAGTVALQYSLNQPVLRNGNGVLFHPPA</sequence>
<comment type="catalytic activity">
    <reaction evidence="1">
        <text>Endohydrolysis of (1-&gt;4)-alpha-D-glucosidic linkages in polysaccharides containing three or more (1-&gt;4)-alpha-linked D-glucose units.</text>
        <dbReference type="EC" id="3.2.1.1"/>
    </reaction>
</comment>
<proteinExistence type="predicted"/>
<evidence type="ECO:0000313" key="6">
    <source>
        <dbReference type="EMBL" id="GAA4248198.1"/>
    </source>
</evidence>
<dbReference type="InterPro" id="IPR013783">
    <property type="entry name" value="Ig-like_fold"/>
</dbReference>
<dbReference type="PANTHER" id="PTHR19328">
    <property type="entry name" value="HEDGEHOG-INTERACTING PROTEIN"/>
    <property type="match status" value="1"/>
</dbReference>
<dbReference type="SMART" id="SM00089">
    <property type="entry name" value="PKD"/>
    <property type="match status" value="1"/>
</dbReference>
<reference evidence="7" key="1">
    <citation type="journal article" date="2019" name="Int. J. Syst. Evol. Microbiol.">
        <title>The Global Catalogue of Microorganisms (GCM) 10K type strain sequencing project: providing services to taxonomists for standard genome sequencing and annotation.</title>
        <authorList>
            <consortium name="The Broad Institute Genomics Platform"/>
            <consortium name="The Broad Institute Genome Sequencing Center for Infectious Disease"/>
            <person name="Wu L."/>
            <person name="Ma J."/>
        </authorList>
    </citation>
    <scope>NUCLEOTIDE SEQUENCE [LARGE SCALE GENOMIC DNA]</scope>
    <source>
        <strain evidence="7">JCM 17441</strain>
    </source>
</reference>
<accession>A0ABP8D615</accession>
<dbReference type="Gene3D" id="2.60.40.10">
    <property type="entry name" value="Immunoglobulins"/>
    <property type="match status" value="1"/>
</dbReference>
<feature type="signal peptide" evidence="4">
    <location>
        <begin position="1"/>
        <end position="21"/>
    </location>
</feature>
<dbReference type="Pfam" id="PF13620">
    <property type="entry name" value="CarboxypepD_reg"/>
    <property type="match status" value="1"/>
</dbReference>
<organism evidence="6 7">
    <name type="scientific">Dactylosporangium darangshiense</name>
    <dbReference type="NCBI Taxonomy" id="579108"/>
    <lineage>
        <taxon>Bacteria</taxon>
        <taxon>Bacillati</taxon>
        <taxon>Actinomycetota</taxon>
        <taxon>Actinomycetes</taxon>
        <taxon>Micromonosporales</taxon>
        <taxon>Micromonosporaceae</taxon>
        <taxon>Dactylosporangium</taxon>
    </lineage>
</organism>
<dbReference type="Pfam" id="PF07995">
    <property type="entry name" value="GSDH"/>
    <property type="match status" value="1"/>
</dbReference>
<evidence type="ECO:0000256" key="3">
    <source>
        <dbReference type="ARBA" id="ARBA00030238"/>
    </source>
</evidence>